<keyword evidence="5" id="KW-0406">Ion transport</keyword>
<feature type="transmembrane region" description="Helical" evidence="11">
    <location>
        <begin position="281"/>
        <end position="304"/>
    </location>
</feature>
<feature type="transmembrane region" description="Helical" evidence="11">
    <location>
        <begin position="245"/>
        <end position="269"/>
    </location>
</feature>
<name>C4ZNH6_THASP</name>
<keyword evidence="3 11" id="KW-0812">Transmembrane</keyword>
<dbReference type="eggNOG" id="COG0038">
    <property type="taxonomic scope" value="Bacteria"/>
</dbReference>
<dbReference type="EMBL" id="CP001281">
    <property type="protein sequence ID" value="ACK54139.1"/>
    <property type="molecule type" value="Genomic_DNA"/>
</dbReference>
<keyword evidence="7" id="KW-0869">Chloride channel</keyword>
<evidence type="ECO:0000256" key="6">
    <source>
        <dbReference type="ARBA" id="ARBA00023136"/>
    </source>
</evidence>
<dbReference type="GO" id="GO:0034707">
    <property type="term" value="C:chloride channel complex"/>
    <property type="evidence" value="ECO:0007669"/>
    <property type="project" value="UniProtKB-KW"/>
</dbReference>
<dbReference type="SUPFAM" id="SSF81340">
    <property type="entry name" value="Clc chloride channel"/>
    <property type="match status" value="1"/>
</dbReference>
<evidence type="ECO:0000313" key="12">
    <source>
        <dbReference type="EMBL" id="ACK54139.1"/>
    </source>
</evidence>
<feature type="transmembrane region" description="Helical" evidence="11">
    <location>
        <begin position="154"/>
        <end position="175"/>
    </location>
</feature>
<feature type="compositionally biased region" description="Basic residues" evidence="10">
    <location>
        <begin position="481"/>
        <end position="491"/>
    </location>
</feature>
<feature type="transmembrane region" description="Helical" evidence="11">
    <location>
        <begin position="209"/>
        <end position="233"/>
    </location>
</feature>
<dbReference type="CDD" id="cd01034">
    <property type="entry name" value="EriC_like"/>
    <property type="match status" value="1"/>
</dbReference>
<dbReference type="InterPro" id="IPR001807">
    <property type="entry name" value="ClC"/>
</dbReference>
<gene>
    <name evidence="12" type="ordered locus">Tmz1t_1380</name>
</gene>
<dbReference type="RefSeq" id="WP_012584997.1">
    <property type="nucleotide sequence ID" value="NC_011662.2"/>
</dbReference>
<feature type="transmembrane region" description="Helical" evidence="11">
    <location>
        <begin position="107"/>
        <end position="124"/>
    </location>
</feature>
<dbReference type="PANTHER" id="PTHR43427:SF6">
    <property type="entry name" value="CHLORIDE CHANNEL PROTEIN CLC-E"/>
    <property type="match status" value="1"/>
</dbReference>
<feature type="transmembrane region" description="Helical" evidence="11">
    <location>
        <begin position="411"/>
        <end position="436"/>
    </location>
</feature>
<reference evidence="13" key="1">
    <citation type="submission" date="2009-05" db="EMBL/GenBank/DDBJ databases">
        <title>Complete sequence of chromosome of Thauera sp. MZ1T.</title>
        <authorList>
            <consortium name="US DOE Joint Genome Institute"/>
            <person name="Lucas S."/>
            <person name="Copeland A."/>
            <person name="Lapidus A."/>
            <person name="Glavina del Rio T."/>
            <person name="Dalin E."/>
            <person name="Tice H."/>
            <person name="Bruce D."/>
            <person name="Goodwin L."/>
            <person name="Pitluck S."/>
            <person name="Sims D."/>
            <person name="Brettin T."/>
            <person name="Detter J.C."/>
            <person name="Han C."/>
            <person name="Larimer F."/>
            <person name="Land M."/>
            <person name="Hauser L."/>
            <person name="Kyrpides N."/>
            <person name="Mikhailova N."/>
            <person name="Sayler G.S."/>
        </authorList>
    </citation>
    <scope>NUCLEOTIDE SEQUENCE [LARGE SCALE GENOMIC DNA]</scope>
    <source>
        <strain evidence="13">MZ1T</strain>
    </source>
</reference>
<evidence type="ECO:0000313" key="13">
    <source>
        <dbReference type="Proteomes" id="UP000002186"/>
    </source>
</evidence>
<dbReference type="HOGENOM" id="CLU_015263_6_0_4"/>
<protein>
    <submittedName>
        <fullName evidence="12">Chloride channel core</fullName>
    </submittedName>
</protein>
<dbReference type="GO" id="GO:0005254">
    <property type="term" value="F:chloride channel activity"/>
    <property type="evidence" value="ECO:0007669"/>
    <property type="project" value="UniProtKB-KW"/>
</dbReference>
<keyword evidence="13" id="KW-1185">Reference proteome</keyword>
<evidence type="ECO:0000256" key="10">
    <source>
        <dbReference type="SAM" id="MobiDB-lite"/>
    </source>
</evidence>
<dbReference type="InterPro" id="IPR014743">
    <property type="entry name" value="Cl-channel_core"/>
</dbReference>
<evidence type="ECO:0000256" key="3">
    <source>
        <dbReference type="ARBA" id="ARBA00022692"/>
    </source>
</evidence>
<feature type="compositionally biased region" description="Low complexity" evidence="10">
    <location>
        <begin position="13"/>
        <end position="24"/>
    </location>
</feature>
<keyword evidence="9" id="KW-0407">Ion channel</keyword>
<organism evidence="12 13">
    <name type="scientific">Thauera aminoaromatica</name>
    <dbReference type="NCBI Taxonomy" id="164330"/>
    <lineage>
        <taxon>Bacteria</taxon>
        <taxon>Pseudomonadati</taxon>
        <taxon>Pseudomonadota</taxon>
        <taxon>Betaproteobacteria</taxon>
        <taxon>Rhodocyclales</taxon>
        <taxon>Zoogloeaceae</taxon>
        <taxon>Thauera</taxon>
    </lineage>
</organism>
<dbReference type="Gene3D" id="1.10.3080.10">
    <property type="entry name" value="Clc chloride channel"/>
    <property type="match status" value="1"/>
</dbReference>
<feature type="transmembrane region" description="Helical" evidence="11">
    <location>
        <begin position="386"/>
        <end position="405"/>
    </location>
</feature>
<dbReference type="STRING" id="85643.Tmz1t_1380"/>
<evidence type="ECO:0000256" key="4">
    <source>
        <dbReference type="ARBA" id="ARBA00022989"/>
    </source>
</evidence>
<evidence type="ECO:0000256" key="11">
    <source>
        <dbReference type="SAM" id="Phobius"/>
    </source>
</evidence>
<keyword evidence="6 11" id="KW-0472">Membrane</keyword>
<dbReference type="Proteomes" id="UP000002186">
    <property type="component" value="Chromosome"/>
</dbReference>
<reference evidence="12 13" key="2">
    <citation type="journal article" date="2012" name="Stand. Genomic Sci.">
        <title>Complete genome sequence of Thauera aminoaromatica strain MZ1T.</title>
        <authorList>
            <person name="Jiang K."/>
            <person name="Sanseverino J."/>
            <person name="Chauhan A."/>
            <person name="Lucas S."/>
            <person name="Copeland A."/>
            <person name="Lapidus A."/>
            <person name="Del Rio T.G."/>
            <person name="Dalin E."/>
            <person name="Tice H."/>
            <person name="Bruce D."/>
            <person name="Goodwin L."/>
            <person name="Pitluck S."/>
            <person name="Sims D."/>
            <person name="Brettin T."/>
            <person name="Detter J.C."/>
            <person name="Han C."/>
            <person name="Chang Y.J."/>
            <person name="Larimer F."/>
            <person name="Land M."/>
            <person name="Hauser L."/>
            <person name="Kyrpides N.C."/>
            <person name="Mikhailova N."/>
            <person name="Moser S."/>
            <person name="Jegier P."/>
            <person name="Close D."/>
            <person name="Debruyn J.M."/>
            <person name="Wang Y."/>
            <person name="Layton A.C."/>
            <person name="Allen M.S."/>
            <person name="Sayler G.S."/>
        </authorList>
    </citation>
    <scope>NUCLEOTIDE SEQUENCE [LARGE SCALE GENOMIC DNA]</scope>
    <source>
        <strain evidence="12 13">MZ1T</strain>
    </source>
</reference>
<dbReference type="AlphaFoldDB" id="C4ZNH6"/>
<keyword evidence="2" id="KW-0813">Transport</keyword>
<accession>C4ZNH6</accession>
<dbReference type="PRINTS" id="PR00762">
    <property type="entry name" value="CLCHANNEL"/>
</dbReference>
<sequence>MAAQPPMSPERNPAAPAQADGARPAAPPPEPSGSAVAPRTAARGRPFARLLRGGRRYALPWLSLRRWRVRLLLVGAALLAGLVAIAFAIGAELAIAAHAGLIRERPWLTLLIAPAGFAALAWISRRFFPGTEGSGIPQAIAASMSDDGRVRRQLLSLRIALAKVFLTLGGLLSGASVGREGPSVQIGASVLHLLASRKRHRRIASSRDLIVAGSGAGIAAAFNTPLGGIMFAIEEMCRYRAFQANSTTLTAVIFAGLMSLAVLGNYTYFGRTLASLGWPDGIWPVLACGVAGGLLGGIFTRVLVASARGLPGRLGRIAEGQPVAFAAMCGLLTALIGLASGGVTYGTGYAESKAALEGSAALPAAFTLMKLAVIWLVFASKIPGGIFAPALAVGAGLGADLALLLPGEQDAAILVLGMVAFLAAMTQTPITSFVIVMEMTANHQMLLPLMATAVVAHGVARSVAPVPLYHALSHPWLRRAEKRAHEKRPRPAHPPVGAQGAGAAKPAVEPPSSADAGAPDQRL</sequence>
<feature type="region of interest" description="Disordered" evidence="10">
    <location>
        <begin position="1"/>
        <end position="40"/>
    </location>
</feature>
<evidence type="ECO:0000256" key="7">
    <source>
        <dbReference type="ARBA" id="ARBA00023173"/>
    </source>
</evidence>
<evidence type="ECO:0000256" key="8">
    <source>
        <dbReference type="ARBA" id="ARBA00023214"/>
    </source>
</evidence>
<comment type="subcellular location">
    <subcellularLocation>
        <location evidence="1">Membrane</location>
        <topology evidence="1">Multi-pass membrane protein</topology>
    </subcellularLocation>
</comment>
<evidence type="ECO:0000256" key="2">
    <source>
        <dbReference type="ARBA" id="ARBA00022448"/>
    </source>
</evidence>
<dbReference type="PANTHER" id="PTHR43427">
    <property type="entry name" value="CHLORIDE CHANNEL PROTEIN CLC-E"/>
    <property type="match status" value="1"/>
</dbReference>
<evidence type="ECO:0000256" key="1">
    <source>
        <dbReference type="ARBA" id="ARBA00004141"/>
    </source>
</evidence>
<feature type="transmembrane region" description="Helical" evidence="11">
    <location>
        <begin position="325"/>
        <end position="348"/>
    </location>
</feature>
<dbReference type="Pfam" id="PF00654">
    <property type="entry name" value="Voltage_CLC"/>
    <property type="match status" value="1"/>
</dbReference>
<evidence type="ECO:0000256" key="5">
    <source>
        <dbReference type="ARBA" id="ARBA00023065"/>
    </source>
</evidence>
<keyword evidence="8" id="KW-0868">Chloride</keyword>
<keyword evidence="4 11" id="KW-1133">Transmembrane helix</keyword>
<feature type="region of interest" description="Disordered" evidence="10">
    <location>
        <begin position="481"/>
        <end position="523"/>
    </location>
</feature>
<evidence type="ECO:0000256" key="9">
    <source>
        <dbReference type="ARBA" id="ARBA00023303"/>
    </source>
</evidence>
<feature type="transmembrane region" description="Helical" evidence="11">
    <location>
        <begin position="360"/>
        <end position="379"/>
    </location>
</feature>
<dbReference type="KEGG" id="tmz:Tmz1t_1380"/>
<dbReference type="InterPro" id="IPR050368">
    <property type="entry name" value="ClC-type_chloride_channel"/>
</dbReference>
<proteinExistence type="predicted"/>
<feature type="transmembrane region" description="Helical" evidence="11">
    <location>
        <begin position="71"/>
        <end position="95"/>
    </location>
</feature>